<dbReference type="AlphaFoldDB" id="A0A8J5HR97"/>
<organism evidence="1 2">
    <name type="scientific">Zingiber officinale</name>
    <name type="common">Ginger</name>
    <name type="synonym">Amomum zingiber</name>
    <dbReference type="NCBI Taxonomy" id="94328"/>
    <lineage>
        <taxon>Eukaryota</taxon>
        <taxon>Viridiplantae</taxon>
        <taxon>Streptophyta</taxon>
        <taxon>Embryophyta</taxon>
        <taxon>Tracheophyta</taxon>
        <taxon>Spermatophyta</taxon>
        <taxon>Magnoliopsida</taxon>
        <taxon>Liliopsida</taxon>
        <taxon>Zingiberales</taxon>
        <taxon>Zingiberaceae</taxon>
        <taxon>Zingiber</taxon>
    </lineage>
</organism>
<comment type="caution">
    <text evidence="1">The sequence shown here is derived from an EMBL/GenBank/DDBJ whole genome shotgun (WGS) entry which is preliminary data.</text>
</comment>
<dbReference type="EMBL" id="JACMSC010000002">
    <property type="protein sequence ID" value="KAG6533827.1"/>
    <property type="molecule type" value="Genomic_DNA"/>
</dbReference>
<dbReference type="Proteomes" id="UP000734854">
    <property type="component" value="Unassembled WGS sequence"/>
</dbReference>
<gene>
    <name evidence="1" type="ORF">ZIOFF_007705</name>
</gene>
<proteinExistence type="predicted"/>
<sequence>MVPTIAEDQLGEIVEEERSFKLESVYVGGFNLCTNNKRTAWNKEKQRLTTMQWLVKNAAATLSYVIFAVNSSFLAARFSLVDGGAKIISDKPPIDGEVIGIDGCNELEDAYAFKETLNLHIKIKEYVSDVADHSSNYSKMYKNLKLLLYKNLKALVDNLGAGLLAKLESRLVVVFYGIVKKDYSKYSSY</sequence>
<name>A0A8J5HR97_ZINOF</name>
<reference evidence="1 2" key="1">
    <citation type="submission" date="2020-08" db="EMBL/GenBank/DDBJ databases">
        <title>Plant Genome Project.</title>
        <authorList>
            <person name="Zhang R.-G."/>
        </authorList>
    </citation>
    <scope>NUCLEOTIDE SEQUENCE [LARGE SCALE GENOMIC DNA]</scope>
    <source>
        <tissue evidence="1">Rhizome</tissue>
    </source>
</reference>
<protein>
    <submittedName>
        <fullName evidence="1">Uncharacterized protein</fullName>
    </submittedName>
</protein>
<keyword evidence="2" id="KW-1185">Reference proteome</keyword>
<accession>A0A8J5HR97</accession>
<evidence type="ECO:0000313" key="2">
    <source>
        <dbReference type="Proteomes" id="UP000734854"/>
    </source>
</evidence>
<evidence type="ECO:0000313" key="1">
    <source>
        <dbReference type="EMBL" id="KAG6533827.1"/>
    </source>
</evidence>